<organism evidence="2 3">
    <name type="scientific">Populus alba x Populus x berolinensis</name>
    <dbReference type="NCBI Taxonomy" id="444605"/>
    <lineage>
        <taxon>Eukaryota</taxon>
        <taxon>Viridiplantae</taxon>
        <taxon>Streptophyta</taxon>
        <taxon>Embryophyta</taxon>
        <taxon>Tracheophyta</taxon>
        <taxon>Spermatophyta</taxon>
        <taxon>Magnoliopsida</taxon>
        <taxon>eudicotyledons</taxon>
        <taxon>Gunneridae</taxon>
        <taxon>Pentapetalae</taxon>
        <taxon>rosids</taxon>
        <taxon>fabids</taxon>
        <taxon>Malpighiales</taxon>
        <taxon>Salicaceae</taxon>
        <taxon>Saliceae</taxon>
        <taxon>Populus</taxon>
    </lineage>
</organism>
<dbReference type="AlphaFoldDB" id="A0AAD6M9Y9"/>
<name>A0AAD6M9Y9_9ROSI</name>
<feature type="transmembrane region" description="Helical" evidence="1">
    <location>
        <begin position="20"/>
        <end position="40"/>
    </location>
</feature>
<keyword evidence="1" id="KW-0812">Transmembrane</keyword>
<dbReference type="EMBL" id="JAQIZT010000010">
    <property type="protein sequence ID" value="KAJ6981673.1"/>
    <property type="molecule type" value="Genomic_DNA"/>
</dbReference>
<evidence type="ECO:0000256" key="1">
    <source>
        <dbReference type="SAM" id="Phobius"/>
    </source>
</evidence>
<evidence type="ECO:0000313" key="3">
    <source>
        <dbReference type="Proteomes" id="UP001164929"/>
    </source>
</evidence>
<keyword evidence="1" id="KW-1133">Transmembrane helix</keyword>
<sequence length="59" mass="6748">MGGIAGCSTKKQEHNLDLSFLWGPLHLLFALSLSVCFSFFQDFEDKFVVIEGGLRRVRW</sequence>
<evidence type="ECO:0008006" key="4">
    <source>
        <dbReference type="Google" id="ProtNLM"/>
    </source>
</evidence>
<proteinExistence type="predicted"/>
<keyword evidence="1" id="KW-0472">Membrane</keyword>
<protein>
    <recommendedName>
        <fullName evidence="4">Transmembrane protein</fullName>
    </recommendedName>
</protein>
<gene>
    <name evidence="2" type="ORF">NC653_024930</name>
</gene>
<evidence type="ECO:0000313" key="2">
    <source>
        <dbReference type="EMBL" id="KAJ6981673.1"/>
    </source>
</evidence>
<comment type="caution">
    <text evidence="2">The sequence shown here is derived from an EMBL/GenBank/DDBJ whole genome shotgun (WGS) entry which is preliminary data.</text>
</comment>
<dbReference type="Proteomes" id="UP001164929">
    <property type="component" value="Chromosome 10"/>
</dbReference>
<reference evidence="2" key="1">
    <citation type="journal article" date="2023" name="Mol. Ecol. Resour.">
        <title>Chromosome-level genome assembly of a triploid poplar Populus alba 'Berolinensis'.</title>
        <authorList>
            <person name="Chen S."/>
            <person name="Yu Y."/>
            <person name="Wang X."/>
            <person name="Wang S."/>
            <person name="Zhang T."/>
            <person name="Zhou Y."/>
            <person name="He R."/>
            <person name="Meng N."/>
            <person name="Wang Y."/>
            <person name="Liu W."/>
            <person name="Liu Z."/>
            <person name="Liu J."/>
            <person name="Guo Q."/>
            <person name="Huang H."/>
            <person name="Sederoff R.R."/>
            <person name="Wang G."/>
            <person name="Qu G."/>
            <person name="Chen S."/>
        </authorList>
    </citation>
    <scope>NUCLEOTIDE SEQUENCE</scope>
    <source>
        <strain evidence="2">SC-2020</strain>
    </source>
</reference>
<accession>A0AAD6M9Y9</accession>
<keyword evidence="3" id="KW-1185">Reference proteome</keyword>